<evidence type="ECO:0000313" key="2">
    <source>
        <dbReference type="EMBL" id="KAK6791473.1"/>
    </source>
</evidence>
<evidence type="ECO:0000313" key="3">
    <source>
        <dbReference type="Proteomes" id="UP001371456"/>
    </source>
</evidence>
<name>A0AAN8YJL1_SOLBU</name>
<accession>A0AAN8YJL1</accession>
<dbReference type="InterPro" id="IPR026960">
    <property type="entry name" value="RVT-Znf"/>
</dbReference>
<comment type="caution">
    <text evidence="2">The sequence shown here is derived from an EMBL/GenBank/DDBJ whole genome shotgun (WGS) entry which is preliminary data.</text>
</comment>
<organism evidence="2 3">
    <name type="scientific">Solanum bulbocastanum</name>
    <name type="common">Wild potato</name>
    <dbReference type="NCBI Taxonomy" id="147425"/>
    <lineage>
        <taxon>Eukaryota</taxon>
        <taxon>Viridiplantae</taxon>
        <taxon>Streptophyta</taxon>
        <taxon>Embryophyta</taxon>
        <taxon>Tracheophyta</taxon>
        <taxon>Spermatophyta</taxon>
        <taxon>Magnoliopsida</taxon>
        <taxon>eudicotyledons</taxon>
        <taxon>Gunneridae</taxon>
        <taxon>Pentapetalae</taxon>
        <taxon>asterids</taxon>
        <taxon>lamiids</taxon>
        <taxon>Solanales</taxon>
        <taxon>Solanaceae</taxon>
        <taxon>Solanoideae</taxon>
        <taxon>Solaneae</taxon>
        <taxon>Solanum</taxon>
    </lineage>
</organism>
<evidence type="ECO:0000259" key="1">
    <source>
        <dbReference type="Pfam" id="PF13966"/>
    </source>
</evidence>
<feature type="domain" description="Reverse transcriptase zinc-binding" evidence="1">
    <location>
        <begin position="1"/>
        <end position="48"/>
    </location>
</feature>
<proteinExistence type="predicted"/>
<keyword evidence="3" id="KW-1185">Reference proteome</keyword>
<dbReference type="EMBL" id="JBANQN010000004">
    <property type="protein sequence ID" value="KAK6791473.1"/>
    <property type="molecule type" value="Genomic_DNA"/>
</dbReference>
<gene>
    <name evidence="2" type="ORF">RDI58_010554</name>
</gene>
<dbReference type="Proteomes" id="UP001371456">
    <property type="component" value="Unassembled WGS sequence"/>
</dbReference>
<protein>
    <recommendedName>
        <fullName evidence="1">Reverse transcriptase zinc-binding domain-containing protein</fullName>
    </recommendedName>
</protein>
<dbReference type="AlphaFoldDB" id="A0AAN8YJL1"/>
<sequence>MWKFRVLVDEVVQSMGINLVSRCWCCIQPKSETMSHLFLTSYTAAKLWRLFDNVADTSLEGLQLSQVMVRHYGLPGEDNSKLYYLPVCWKPPEGILKCNTDGASRGNPGRSSYGFWLRNSVGDLVYVQGQEITGRH</sequence>
<dbReference type="Pfam" id="PF13966">
    <property type="entry name" value="zf-RVT"/>
    <property type="match status" value="1"/>
</dbReference>
<reference evidence="2 3" key="1">
    <citation type="submission" date="2024-02" db="EMBL/GenBank/DDBJ databases">
        <title>de novo genome assembly of Solanum bulbocastanum strain 11H21.</title>
        <authorList>
            <person name="Hosaka A.J."/>
        </authorList>
    </citation>
    <scope>NUCLEOTIDE SEQUENCE [LARGE SCALE GENOMIC DNA]</scope>
    <source>
        <tissue evidence="2">Young leaves</tissue>
    </source>
</reference>